<comment type="subcellular location">
    <subcellularLocation>
        <location evidence="1">Cytoplasm</location>
    </subcellularLocation>
</comment>
<evidence type="ECO:0000313" key="12">
    <source>
        <dbReference type="Proteomes" id="UP000095085"/>
    </source>
</evidence>
<organism evidence="11 12">
    <name type="scientific">Hyphopichia burtonii NRRL Y-1933</name>
    <dbReference type="NCBI Taxonomy" id="984485"/>
    <lineage>
        <taxon>Eukaryota</taxon>
        <taxon>Fungi</taxon>
        <taxon>Dikarya</taxon>
        <taxon>Ascomycota</taxon>
        <taxon>Saccharomycotina</taxon>
        <taxon>Pichiomycetes</taxon>
        <taxon>Debaryomycetaceae</taxon>
        <taxon>Hyphopichia</taxon>
    </lineage>
</organism>
<sequence>MTLQTNKETSVHSVFYYLIITMNMRISIVTPSTKGIGVCVFTGGGISNAMNQINLTELDQTTAKVLRHLQEVQEQLESGVRDPDLDDTLINNFCRMVSNDKTIIFKKQLERLDENQFLISFISVLTNLLIFPINQDSQSPLIDLLNVILSYLSFDQITFFYPREFIVSRIESASPNATNLIINILSTKLNDTDLIDFLRDTSILDTLVTNHLSTDDYETLPLSVVNNTEKFISRIVNLNILALIESKLFSNEAYQLYEQTRGLKNSTLITRLLDLLIVLLPYWKTFSLNPSLYTFNSNDLNDLDDPFYPLLIIQFYTNLIKNLKHLEIGSEELFNNIKPPIDQIVQFYLSKNSNPMIESFYVTQIIELFETLSYSSLSYCQSFVAECITKHNLFKSYNLYLDNESDVLLLSKINYQIFGQSFCHDFFNDNLTKISLFNKKFFTIFLNLIKSEHLFNLIITSDVNYFNFEKISKLSIDQIYYIILQISKYNHSTVYLINNLPTIITDYLINSPFEIINNEIWNLKLACLENLLFNSDIDLKIWLDDLKKTYSLMKNGHNIKSINPQVDIASDTI</sequence>
<comment type="function">
    <text evidence="8">Involved in DNA mismatch repair in slow-growing cells. Acts as a chaperone during the assembly of the 26S proteasome, specifically of the base subcomplex of the 19S regulatory complex (RC).</text>
</comment>
<evidence type="ECO:0000256" key="2">
    <source>
        <dbReference type="ARBA" id="ARBA00006823"/>
    </source>
</evidence>
<dbReference type="Proteomes" id="UP000095085">
    <property type="component" value="Unassembled WGS sequence"/>
</dbReference>
<evidence type="ECO:0000259" key="9">
    <source>
        <dbReference type="Pfam" id="PF18794"/>
    </source>
</evidence>
<dbReference type="STRING" id="984485.A0A1E4RSG6"/>
<dbReference type="OrthoDB" id="4074002at2759"/>
<evidence type="ECO:0000256" key="3">
    <source>
        <dbReference type="ARBA" id="ARBA00019167"/>
    </source>
</evidence>
<evidence type="ECO:0000256" key="1">
    <source>
        <dbReference type="ARBA" id="ARBA00004496"/>
    </source>
</evidence>
<dbReference type="InterPro" id="IPR041335">
    <property type="entry name" value="HSM3_N"/>
</dbReference>
<gene>
    <name evidence="11" type="ORF">HYPBUDRAFT_146564</name>
</gene>
<evidence type="ECO:0000259" key="10">
    <source>
        <dbReference type="Pfam" id="PF18795"/>
    </source>
</evidence>
<name>A0A1E4RSG6_9ASCO</name>
<evidence type="ECO:0000313" key="11">
    <source>
        <dbReference type="EMBL" id="ODV70203.1"/>
    </source>
</evidence>
<dbReference type="InterPro" id="IPR040752">
    <property type="entry name" value="HSM3_C"/>
</dbReference>
<dbReference type="Gene3D" id="1.25.40.580">
    <property type="match status" value="1"/>
</dbReference>
<evidence type="ECO:0000256" key="8">
    <source>
        <dbReference type="ARBA" id="ARBA00024671"/>
    </source>
</evidence>
<comment type="similarity">
    <text evidence="2">Belongs to the proteasome subunit S5B/HSM3 family.</text>
</comment>
<dbReference type="AlphaFoldDB" id="A0A1E4RSG6"/>
<evidence type="ECO:0000256" key="7">
    <source>
        <dbReference type="ARBA" id="ARBA00023204"/>
    </source>
</evidence>
<accession>A0A1E4RSG6</accession>
<keyword evidence="12" id="KW-1185">Reference proteome</keyword>
<dbReference type="Pfam" id="PF18795">
    <property type="entry name" value="HSM3_N"/>
    <property type="match status" value="1"/>
</dbReference>
<keyword evidence="4" id="KW-0963">Cytoplasm</keyword>
<keyword evidence="7" id="KW-0234">DNA repair</keyword>
<feature type="domain" description="DNA mismatch repair protein HSM3 C-terminal" evidence="9">
    <location>
        <begin position="421"/>
        <end position="565"/>
    </location>
</feature>
<dbReference type="GO" id="GO:0005737">
    <property type="term" value="C:cytoplasm"/>
    <property type="evidence" value="ECO:0007669"/>
    <property type="project" value="UniProtKB-SubCell"/>
</dbReference>
<dbReference type="GeneID" id="30994522"/>
<evidence type="ECO:0000256" key="6">
    <source>
        <dbReference type="ARBA" id="ARBA00023186"/>
    </source>
</evidence>
<dbReference type="EMBL" id="KV454538">
    <property type="protein sequence ID" value="ODV70203.1"/>
    <property type="molecule type" value="Genomic_DNA"/>
</dbReference>
<reference evidence="12" key="1">
    <citation type="submission" date="2016-05" db="EMBL/GenBank/DDBJ databases">
        <title>Comparative genomics of biotechnologically important yeasts.</title>
        <authorList>
            <consortium name="DOE Joint Genome Institute"/>
            <person name="Riley R."/>
            <person name="Haridas S."/>
            <person name="Wolfe K.H."/>
            <person name="Lopes M.R."/>
            <person name="Hittinger C.T."/>
            <person name="Goker M."/>
            <person name="Salamov A."/>
            <person name="Wisecaver J."/>
            <person name="Long T.M."/>
            <person name="Aerts A.L."/>
            <person name="Barry K."/>
            <person name="Choi C."/>
            <person name="Clum A."/>
            <person name="Coughlan A.Y."/>
            <person name="Deshpande S."/>
            <person name="Douglass A.P."/>
            <person name="Hanson S.J."/>
            <person name="Klenk H.-P."/>
            <person name="Labutti K."/>
            <person name="Lapidus A."/>
            <person name="Lindquist E."/>
            <person name="Lipzen A."/>
            <person name="Meier-Kolthoff J.P."/>
            <person name="Ohm R.A."/>
            <person name="Otillar R.P."/>
            <person name="Pangilinan J."/>
            <person name="Peng Y."/>
            <person name="Rokas A."/>
            <person name="Rosa C.A."/>
            <person name="Scheuner C."/>
            <person name="Sibirny A.A."/>
            <person name="Slot J.C."/>
            <person name="Stielow J.B."/>
            <person name="Sun H."/>
            <person name="Kurtzman C.P."/>
            <person name="Blackwell M."/>
            <person name="Grigoriev I.V."/>
            <person name="Jeffries T.W."/>
        </authorList>
    </citation>
    <scope>NUCLEOTIDE SEQUENCE [LARGE SCALE GENOMIC DNA]</scope>
    <source>
        <strain evidence="12">NRRL Y-1933</strain>
    </source>
</reference>
<dbReference type="Gene3D" id="1.25.10.50">
    <property type="match status" value="1"/>
</dbReference>
<feature type="domain" description="DNA mismatch repair protein HSM3 N-terminal" evidence="10">
    <location>
        <begin position="68"/>
        <end position="320"/>
    </location>
</feature>
<dbReference type="Pfam" id="PF18794">
    <property type="entry name" value="HSM3_C"/>
    <property type="match status" value="1"/>
</dbReference>
<keyword evidence="5" id="KW-0227">DNA damage</keyword>
<dbReference type="GO" id="GO:0006281">
    <property type="term" value="P:DNA repair"/>
    <property type="evidence" value="ECO:0007669"/>
    <property type="project" value="UniProtKB-KW"/>
</dbReference>
<evidence type="ECO:0000256" key="4">
    <source>
        <dbReference type="ARBA" id="ARBA00022490"/>
    </source>
</evidence>
<proteinExistence type="inferred from homology"/>
<dbReference type="RefSeq" id="XP_020079270.1">
    <property type="nucleotide sequence ID" value="XM_020219972.1"/>
</dbReference>
<keyword evidence="6" id="KW-0143">Chaperone</keyword>
<protein>
    <recommendedName>
        <fullName evidence="3">DNA mismatch repair protein HSM3</fullName>
    </recommendedName>
</protein>
<evidence type="ECO:0000256" key="5">
    <source>
        <dbReference type="ARBA" id="ARBA00022763"/>
    </source>
</evidence>